<evidence type="ECO:0000313" key="2">
    <source>
        <dbReference type="Proteomes" id="UP000283383"/>
    </source>
</evidence>
<protein>
    <submittedName>
        <fullName evidence="1">Uncharacterized protein</fullName>
    </submittedName>
</protein>
<dbReference type="Proteomes" id="UP000283383">
    <property type="component" value="Unassembled WGS sequence"/>
</dbReference>
<dbReference type="SUPFAM" id="SSF57903">
    <property type="entry name" value="FYVE/PHD zinc finger"/>
    <property type="match status" value="1"/>
</dbReference>
<dbReference type="EMBL" id="MCBQ01016838">
    <property type="protein sequence ID" value="RKF60147.1"/>
    <property type="molecule type" value="Genomic_DNA"/>
</dbReference>
<gene>
    <name evidence="1" type="ORF">GcM3_168010</name>
</gene>
<accession>A0A420HRW9</accession>
<comment type="caution">
    <text evidence="1">The sequence shown here is derived from an EMBL/GenBank/DDBJ whole genome shotgun (WGS) entry which is preliminary data.</text>
</comment>
<dbReference type="AlphaFoldDB" id="A0A420HRW9"/>
<proteinExistence type="predicted"/>
<name>A0A420HRW9_9PEZI</name>
<reference evidence="1 2" key="1">
    <citation type="journal article" date="2018" name="BMC Genomics">
        <title>Comparative genome analyses reveal sequence features reflecting distinct modes of host-adaptation between dicot and monocot powdery mildew.</title>
        <authorList>
            <person name="Wu Y."/>
            <person name="Ma X."/>
            <person name="Pan Z."/>
            <person name="Kale S.D."/>
            <person name="Song Y."/>
            <person name="King H."/>
            <person name="Zhang Q."/>
            <person name="Presley C."/>
            <person name="Deng X."/>
            <person name="Wei C.I."/>
            <person name="Xiao S."/>
        </authorList>
    </citation>
    <scope>NUCLEOTIDE SEQUENCE [LARGE SCALE GENOMIC DNA]</scope>
    <source>
        <strain evidence="1">UMSG3</strain>
    </source>
</reference>
<keyword evidence="2" id="KW-1185">Reference proteome</keyword>
<sequence length="187" mass="22012">MELDRKRKELILHFEVLLKRTDVDPLSRQILALYLRILRLSRLDSLPYQKIPDLKPIKEFQEVKLPEATSNYGRVVPLQFSMGNDLYPLQMDSLISKSENMVRVEKPIRVRILRLCHKCNTTFGRDKQCTVCQHLMCKQCARHPSEKKKTRNFHPQDSDVLIEKEANNSRRLKQEISIIAFSKIRLA</sequence>
<organism evidence="1 2">
    <name type="scientific">Golovinomyces cichoracearum</name>
    <dbReference type="NCBI Taxonomy" id="62708"/>
    <lineage>
        <taxon>Eukaryota</taxon>
        <taxon>Fungi</taxon>
        <taxon>Dikarya</taxon>
        <taxon>Ascomycota</taxon>
        <taxon>Pezizomycotina</taxon>
        <taxon>Leotiomycetes</taxon>
        <taxon>Erysiphales</taxon>
        <taxon>Erysiphaceae</taxon>
        <taxon>Golovinomyces</taxon>
    </lineage>
</organism>
<dbReference type="InterPro" id="IPR011011">
    <property type="entry name" value="Znf_FYVE_PHD"/>
</dbReference>
<evidence type="ECO:0000313" key="1">
    <source>
        <dbReference type="EMBL" id="RKF60147.1"/>
    </source>
</evidence>